<dbReference type="EMBL" id="JACHGW010000001">
    <property type="protein sequence ID" value="MBB6048783.1"/>
    <property type="molecule type" value="Genomic_DNA"/>
</dbReference>
<keyword evidence="1" id="KW-0472">Membrane</keyword>
<sequence>MDKKIRNSLIYFGVLMLIMIVMVTGAALKDASGVKH</sequence>
<organism evidence="2 3">
    <name type="scientific">Armatimonas rosea</name>
    <dbReference type="NCBI Taxonomy" id="685828"/>
    <lineage>
        <taxon>Bacteria</taxon>
        <taxon>Bacillati</taxon>
        <taxon>Armatimonadota</taxon>
        <taxon>Armatimonadia</taxon>
        <taxon>Armatimonadales</taxon>
        <taxon>Armatimonadaceae</taxon>
        <taxon>Armatimonas</taxon>
    </lineage>
</organism>
<keyword evidence="3" id="KW-1185">Reference proteome</keyword>
<keyword evidence="1" id="KW-0812">Transmembrane</keyword>
<reference evidence="2 3" key="1">
    <citation type="submission" date="2020-08" db="EMBL/GenBank/DDBJ databases">
        <title>Genomic Encyclopedia of Type Strains, Phase IV (KMG-IV): sequencing the most valuable type-strain genomes for metagenomic binning, comparative biology and taxonomic classification.</title>
        <authorList>
            <person name="Goeker M."/>
        </authorList>
    </citation>
    <scope>NUCLEOTIDE SEQUENCE [LARGE SCALE GENOMIC DNA]</scope>
    <source>
        <strain evidence="2 3">DSM 23562</strain>
    </source>
</reference>
<proteinExistence type="predicted"/>
<gene>
    <name evidence="2" type="ORF">HNQ39_000545</name>
</gene>
<dbReference type="Proteomes" id="UP000520814">
    <property type="component" value="Unassembled WGS sequence"/>
</dbReference>
<evidence type="ECO:0000313" key="3">
    <source>
        <dbReference type="Proteomes" id="UP000520814"/>
    </source>
</evidence>
<evidence type="ECO:0000313" key="2">
    <source>
        <dbReference type="EMBL" id="MBB6048783.1"/>
    </source>
</evidence>
<evidence type="ECO:0000256" key="1">
    <source>
        <dbReference type="SAM" id="Phobius"/>
    </source>
</evidence>
<dbReference type="AlphaFoldDB" id="A0A7W9W4Q7"/>
<protein>
    <submittedName>
        <fullName evidence="2">Uncharacterized protein</fullName>
    </submittedName>
</protein>
<keyword evidence="1" id="KW-1133">Transmembrane helix</keyword>
<accession>A0A7W9W4Q7</accession>
<comment type="caution">
    <text evidence="2">The sequence shown here is derived from an EMBL/GenBank/DDBJ whole genome shotgun (WGS) entry which is preliminary data.</text>
</comment>
<name>A0A7W9W4Q7_ARMRO</name>
<feature type="transmembrane region" description="Helical" evidence="1">
    <location>
        <begin position="9"/>
        <end position="28"/>
    </location>
</feature>